<dbReference type="EMBL" id="JAOYFB010000001">
    <property type="protein sequence ID" value="KAK4002428.1"/>
    <property type="molecule type" value="Genomic_DNA"/>
</dbReference>
<sequence length="113" mass="13226">MVLTSTVIFWLQVFTKYQKKDSHFRDPRQIWGRLHVSTQNTPKSSKIANFPENRDFGQMRLLAKNKYIGYFWLLPESFRDNLKKADPTSYASFTYKCLAFRAATSVDILGCYA</sequence>
<accession>A0ABQ9YP75</accession>
<protein>
    <submittedName>
        <fullName evidence="1">Uncharacterized protein</fullName>
    </submittedName>
</protein>
<evidence type="ECO:0000313" key="2">
    <source>
        <dbReference type="Proteomes" id="UP001234178"/>
    </source>
</evidence>
<proteinExistence type="predicted"/>
<comment type="caution">
    <text evidence="1">The sequence shown here is derived from an EMBL/GenBank/DDBJ whole genome shotgun (WGS) entry which is preliminary data.</text>
</comment>
<organism evidence="1 2">
    <name type="scientific">Daphnia magna</name>
    <dbReference type="NCBI Taxonomy" id="35525"/>
    <lineage>
        <taxon>Eukaryota</taxon>
        <taxon>Metazoa</taxon>
        <taxon>Ecdysozoa</taxon>
        <taxon>Arthropoda</taxon>
        <taxon>Crustacea</taxon>
        <taxon>Branchiopoda</taxon>
        <taxon>Diplostraca</taxon>
        <taxon>Cladocera</taxon>
        <taxon>Anomopoda</taxon>
        <taxon>Daphniidae</taxon>
        <taxon>Daphnia</taxon>
    </lineage>
</organism>
<gene>
    <name evidence="1" type="ORF">OUZ56_004256</name>
</gene>
<evidence type="ECO:0000313" key="1">
    <source>
        <dbReference type="EMBL" id="KAK4002428.1"/>
    </source>
</evidence>
<dbReference type="Proteomes" id="UP001234178">
    <property type="component" value="Unassembled WGS sequence"/>
</dbReference>
<name>A0ABQ9YP75_9CRUS</name>
<keyword evidence="2" id="KW-1185">Reference proteome</keyword>
<reference evidence="1 2" key="1">
    <citation type="journal article" date="2023" name="Nucleic Acids Res.">
        <title>The hologenome of Daphnia magna reveals possible DNA methylation and microbiome-mediated evolution of the host genome.</title>
        <authorList>
            <person name="Chaturvedi A."/>
            <person name="Li X."/>
            <person name="Dhandapani V."/>
            <person name="Marshall H."/>
            <person name="Kissane S."/>
            <person name="Cuenca-Cambronero M."/>
            <person name="Asole G."/>
            <person name="Calvet F."/>
            <person name="Ruiz-Romero M."/>
            <person name="Marangio P."/>
            <person name="Guigo R."/>
            <person name="Rago D."/>
            <person name="Mirbahai L."/>
            <person name="Eastwood N."/>
            <person name="Colbourne J.K."/>
            <person name="Zhou J."/>
            <person name="Mallon E."/>
            <person name="Orsini L."/>
        </authorList>
    </citation>
    <scope>NUCLEOTIDE SEQUENCE [LARGE SCALE GENOMIC DNA]</scope>
    <source>
        <strain evidence="1">LRV0_1</strain>
    </source>
</reference>